<protein>
    <submittedName>
        <fullName evidence="2">Uncharacterized protein</fullName>
    </submittedName>
</protein>
<feature type="compositionally biased region" description="Basic and acidic residues" evidence="1">
    <location>
        <begin position="221"/>
        <end position="234"/>
    </location>
</feature>
<name>A0ABQ3K9Y3_9DEIO</name>
<keyword evidence="3" id="KW-1185">Reference proteome</keyword>
<accession>A0ABQ3K9Y3</accession>
<dbReference type="Proteomes" id="UP000632154">
    <property type="component" value="Unassembled WGS sequence"/>
</dbReference>
<evidence type="ECO:0000313" key="3">
    <source>
        <dbReference type="Proteomes" id="UP000632154"/>
    </source>
</evidence>
<feature type="compositionally biased region" description="Basic and acidic residues" evidence="1">
    <location>
        <begin position="248"/>
        <end position="259"/>
    </location>
</feature>
<comment type="caution">
    <text evidence="2">The sequence shown here is derived from an EMBL/GenBank/DDBJ whole genome shotgun (WGS) entry which is preliminary data.</text>
</comment>
<sequence length="259" mass="29234">MTPVPASGFLPRQGIKGGEPHRADVILVGWPQETAYGSYQVAGHQVRCYGEIEGQRVRLVTWPRTDAEGTVKLPLPLGAIRSPKDGEPNGATFWVVGRLMRVDPVTQLLTVRIYPGRAKIPPFNIRIKTTPRILQTVDPSWTAVDVRGGLIGDRLVADQIRPVYAPLSPKQTKGLAEERTKSRKQVARQRRREARLAHELDQTTLKEFYLSLLAAEAERIASEHHNDQREEADSVKVQQIKERRRVPAKKERPERRNDA</sequence>
<feature type="region of interest" description="Disordered" evidence="1">
    <location>
        <begin position="221"/>
        <end position="259"/>
    </location>
</feature>
<proteinExistence type="predicted"/>
<feature type="region of interest" description="Disordered" evidence="1">
    <location>
        <begin position="168"/>
        <end position="191"/>
    </location>
</feature>
<feature type="compositionally biased region" description="Basic residues" evidence="1">
    <location>
        <begin position="181"/>
        <end position="191"/>
    </location>
</feature>
<evidence type="ECO:0000256" key="1">
    <source>
        <dbReference type="SAM" id="MobiDB-lite"/>
    </source>
</evidence>
<dbReference type="EMBL" id="BNAL01000035">
    <property type="protein sequence ID" value="GHG09406.1"/>
    <property type="molecule type" value="Genomic_DNA"/>
</dbReference>
<gene>
    <name evidence="2" type="ORF">GCM10017783_22440</name>
</gene>
<reference evidence="3" key="1">
    <citation type="journal article" date="2019" name="Int. J. Syst. Evol. Microbiol.">
        <title>The Global Catalogue of Microorganisms (GCM) 10K type strain sequencing project: providing services to taxonomists for standard genome sequencing and annotation.</title>
        <authorList>
            <consortium name="The Broad Institute Genomics Platform"/>
            <consortium name="The Broad Institute Genome Sequencing Center for Infectious Disease"/>
            <person name="Wu L."/>
            <person name="Ma J."/>
        </authorList>
    </citation>
    <scope>NUCLEOTIDE SEQUENCE [LARGE SCALE GENOMIC DNA]</scope>
    <source>
        <strain evidence="3">CGMCC 1.18439</strain>
    </source>
</reference>
<organism evidence="2 3">
    <name type="scientific">Deinococcus piscis</name>
    <dbReference type="NCBI Taxonomy" id="394230"/>
    <lineage>
        <taxon>Bacteria</taxon>
        <taxon>Thermotogati</taxon>
        <taxon>Deinococcota</taxon>
        <taxon>Deinococci</taxon>
        <taxon>Deinococcales</taxon>
        <taxon>Deinococcaceae</taxon>
        <taxon>Deinococcus</taxon>
    </lineage>
</organism>
<evidence type="ECO:0000313" key="2">
    <source>
        <dbReference type="EMBL" id="GHG09406.1"/>
    </source>
</evidence>